<dbReference type="VEuPathDB" id="FungiDB:MELLADRAFT_85499"/>
<name>F4RIY0_MELLP</name>
<comment type="catalytic activity">
    <reaction evidence="6 7">
        <text>L-arginyl-[protein] + 2 S-adenosyl-L-methionine = N(omega),N(omega)'-dimethyl-L-arginyl-[protein] + 2 S-adenosyl-L-homocysteine + 2 H(+)</text>
        <dbReference type="Rhea" id="RHEA:48108"/>
        <dbReference type="Rhea" id="RHEA-COMP:10532"/>
        <dbReference type="Rhea" id="RHEA-COMP:11992"/>
        <dbReference type="ChEBI" id="CHEBI:15378"/>
        <dbReference type="ChEBI" id="CHEBI:29965"/>
        <dbReference type="ChEBI" id="CHEBI:57856"/>
        <dbReference type="ChEBI" id="CHEBI:59789"/>
        <dbReference type="ChEBI" id="CHEBI:88221"/>
        <dbReference type="EC" id="2.1.1.320"/>
    </reaction>
</comment>
<comment type="subcellular location">
    <subcellularLocation>
        <location evidence="1 7">Mitochondrion</location>
    </subcellularLocation>
</comment>
<dbReference type="eggNOG" id="KOG2901">
    <property type="taxonomic scope" value="Eukaryota"/>
</dbReference>
<dbReference type="KEGG" id="mlr:MELLADRAFT_85499"/>
<protein>
    <recommendedName>
        <fullName evidence="7">Protein arginine methyltransferase NDUFAF7</fullName>
        <ecNumber evidence="7">2.1.1.320</ecNumber>
    </recommendedName>
</protein>
<keyword evidence="4 7" id="KW-0808">Transferase</keyword>
<evidence type="ECO:0000313" key="8">
    <source>
        <dbReference type="EMBL" id="EGG07752.1"/>
    </source>
</evidence>
<keyword evidence="5 7" id="KW-0496">Mitochondrion</keyword>
<evidence type="ECO:0000256" key="4">
    <source>
        <dbReference type="ARBA" id="ARBA00022679"/>
    </source>
</evidence>
<dbReference type="OrthoDB" id="438553at2759"/>
<dbReference type="InterPro" id="IPR003788">
    <property type="entry name" value="NDUFAF7"/>
</dbReference>
<dbReference type="InterPro" id="IPR038375">
    <property type="entry name" value="NDUFAF7_sf"/>
</dbReference>
<evidence type="ECO:0000256" key="5">
    <source>
        <dbReference type="ARBA" id="ARBA00023128"/>
    </source>
</evidence>
<organism evidence="9">
    <name type="scientific">Melampsora larici-populina (strain 98AG31 / pathotype 3-4-7)</name>
    <name type="common">Poplar leaf rust fungus</name>
    <dbReference type="NCBI Taxonomy" id="747676"/>
    <lineage>
        <taxon>Eukaryota</taxon>
        <taxon>Fungi</taxon>
        <taxon>Dikarya</taxon>
        <taxon>Basidiomycota</taxon>
        <taxon>Pucciniomycotina</taxon>
        <taxon>Pucciniomycetes</taxon>
        <taxon>Pucciniales</taxon>
        <taxon>Melampsoraceae</taxon>
        <taxon>Melampsora</taxon>
    </lineage>
</organism>
<comment type="similarity">
    <text evidence="2 7">Belongs to the NDUFAF7 family.</text>
</comment>
<dbReference type="EMBL" id="GL883103">
    <property type="protein sequence ID" value="EGG07752.1"/>
    <property type="molecule type" value="Genomic_DNA"/>
</dbReference>
<dbReference type="SUPFAM" id="SSF53335">
    <property type="entry name" value="S-adenosyl-L-methionine-dependent methyltransferases"/>
    <property type="match status" value="1"/>
</dbReference>
<dbReference type="STRING" id="747676.F4RIY0"/>
<dbReference type="PANTHER" id="PTHR12049">
    <property type="entry name" value="PROTEIN ARGININE METHYLTRANSFERASE NDUFAF7, MITOCHONDRIAL"/>
    <property type="match status" value="1"/>
</dbReference>
<accession>F4RIY0</accession>
<comment type="function">
    <text evidence="7">Arginine methyltransferase involved in the assembly or stability of mitochondrial NADH:ubiquinone oxidoreductase complex (complex I).</text>
</comment>
<dbReference type="RefSeq" id="XP_007409084.1">
    <property type="nucleotide sequence ID" value="XM_007409022.1"/>
</dbReference>
<keyword evidence="3 7" id="KW-0489">Methyltransferase</keyword>
<dbReference type="InterPro" id="IPR029063">
    <property type="entry name" value="SAM-dependent_MTases_sf"/>
</dbReference>
<proteinExistence type="inferred from homology"/>
<evidence type="ECO:0000256" key="7">
    <source>
        <dbReference type="RuleBase" id="RU364114"/>
    </source>
</evidence>
<dbReference type="Pfam" id="PF02636">
    <property type="entry name" value="Methyltransf_28"/>
    <property type="match status" value="1"/>
</dbReference>
<evidence type="ECO:0000256" key="6">
    <source>
        <dbReference type="ARBA" id="ARBA00048612"/>
    </source>
</evidence>
<dbReference type="GO" id="GO:0005739">
    <property type="term" value="C:mitochondrion"/>
    <property type="evidence" value="ECO:0007669"/>
    <property type="project" value="UniProtKB-SubCell"/>
</dbReference>
<evidence type="ECO:0000256" key="3">
    <source>
        <dbReference type="ARBA" id="ARBA00022603"/>
    </source>
</evidence>
<dbReference type="AlphaFoldDB" id="F4RIY0"/>
<evidence type="ECO:0000256" key="1">
    <source>
        <dbReference type="ARBA" id="ARBA00004173"/>
    </source>
</evidence>
<dbReference type="Gene3D" id="3.40.50.12710">
    <property type="match status" value="1"/>
</dbReference>
<dbReference type="GO" id="GO:0032981">
    <property type="term" value="P:mitochondrial respiratory chain complex I assembly"/>
    <property type="evidence" value="ECO:0007669"/>
    <property type="project" value="TreeGrafter"/>
</dbReference>
<evidence type="ECO:0000256" key="2">
    <source>
        <dbReference type="ARBA" id="ARBA00005891"/>
    </source>
</evidence>
<dbReference type="GO" id="GO:0035243">
    <property type="term" value="F:protein-arginine omega-N symmetric methyltransferase activity"/>
    <property type="evidence" value="ECO:0007669"/>
    <property type="project" value="UniProtKB-EC"/>
</dbReference>
<evidence type="ECO:0000313" key="9">
    <source>
        <dbReference type="Proteomes" id="UP000001072"/>
    </source>
</evidence>
<dbReference type="InParanoid" id="F4RIY0"/>
<dbReference type="EC" id="2.1.1.320" evidence="7"/>
<reference evidence="9" key="1">
    <citation type="journal article" date="2011" name="Proc. Natl. Acad. Sci. U.S.A.">
        <title>Obligate biotrophy features unraveled by the genomic analysis of rust fungi.</title>
        <authorList>
            <person name="Duplessis S."/>
            <person name="Cuomo C.A."/>
            <person name="Lin Y.-C."/>
            <person name="Aerts A."/>
            <person name="Tisserant E."/>
            <person name="Veneault-Fourrey C."/>
            <person name="Joly D.L."/>
            <person name="Hacquard S."/>
            <person name="Amselem J."/>
            <person name="Cantarel B.L."/>
            <person name="Chiu R."/>
            <person name="Coutinho P.M."/>
            <person name="Feau N."/>
            <person name="Field M."/>
            <person name="Frey P."/>
            <person name="Gelhaye E."/>
            <person name="Goldberg J."/>
            <person name="Grabherr M.G."/>
            <person name="Kodira C.D."/>
            <person name="Kohler A."/>
            <person name="Kuees U."/>
            <person name="Lindquist E.A."/>
            <person name="Lucas S.M."/>
            <person name="Mago R."/>
            <person name="Mauceli E."/>
            <person name="Morin E."/>
            <person name="Murat C."/>
            <person name="Pangilinan J.L."/>
            <person name="Park R."/>
            <person name="Pearson M."/>
            <person name="Quesneville H."/>
            <person name="Rouhier N."/>
            <person name="Sakthikumar S."/>
            <person name="Salamov A.A."/>
            <person name="Schmutz J."/>
            <person name="Selles B."/>
            <person name="Shapiro H."/>
            <person name="Tanguay P."/>
            <person name="Tuskan G.A."/>
            <person name="Henrissat B."/>
            <person name="Van de Peer Y."/>
            <person name="Rouze P."/>
            <person name="Ellis J.G."/>
            <person name="Dodds P.N."/>
            <person name="Schein J.E."/>
            <person name="Zhong S."/>
            <person name="Hamelin R.C."/>
            <person name="Grigoriev I.V."/>
            <person name="Szabo L.J."/>
            <person name="Martin F."/>
        </authorList>
    </citation>
    <scope>NUCLEOTIDE SEQUENCE [LARGE SCALE GENOMIC DNA]</scope>
    <source>
        <strain evidence="9">98AG31 / pathotype 3-4-7</strain>
    </source>
</reference>
<gene>
    <name evidence="8" type="ORF">MELLADRAFT_85499</name>
</gene>
<dbReference type="HOGENOM" id="CLU_024840_3_1_1"/>
<sequence>MNLCLNHTSLGYYSKPESNRTNLSDPFGKLGDFITSPEISQIFGELIGVWFLSRWIDFGSPDSIRIIELGPGRGTLISDILRTFKSIKSCNPKIKEIHLVENSPFLRKIQEEKLSKDLSNGNTKLYWYDRIEEIQESSDHWSMIIAHEFFDALPIHVFQKTDKGFREILVDIDDKNKTTEPIGLIKSIKPIRFVLASKPTIGSQTLIQEKDYEKFSVGSKIEISPLSLSVAFHLSKLLKLGNGSGLIVDYGDDHHFGDSLRGFYKHRVVDPLHKPGLTDLTANVNFSKLKEIMNPFCKSYGPISQREFLLKMGIEVRKQKLKNTDQSVDRLISPRGMGTQYKFLGIESFRKHQHDDEGVQEEVYPFS</sequence>
<dbReference type="Proteomes" id="UP000001072">
    <property type="component" value="Unassembled WGS sequence"/>
</dbReference>
<dbReference type="GO" id="GO:0032259">
    <property type="term" value="P:methylation"/>
    <property type="evidence" value="ECO:0007669"/>
    <property type="project" value="UniProtKB-KW"/>
</dbReference>
<dbReference type="GeneID" id="18933864"/>
<keyword evidence="9" id="KW-1185">Reference proteome</keyword>
<dbReference type="PANTHER" id="PTHR12049:SF7">
    <property type="entry name" value="PROTEIN ARGININE METHYLTRANSFERASE NDUFAF7, MITOCHONDRIAL"/>
    <property type="match status" value="1"/>
</dbReference>